<reference evidence="1 2" key="1">
    <citation type="submission" date="2017-04" db="EMBL/GenBank/DDBJ databases">
        <title>The genome sequence of Parageobacillus galactosidasius DSM 18751.</title>
        <authorList>
            <person name="Ramaloko W.T."/>
            <person name="Koen N."/>
            <person name="Polliack S."/>
            <person name="Aliyu H."/>
            <person name="Lebre P."/>
            <person name="Mohr T."/>
            <person name="Oswald F."/>
            <person name="Zwick M."/>
            <person name="Neumann A."/>
            <person name="Syldatk C."/>
            <person name="Cowan D."/>
            <person name="De Maayer P."/>
        </authorList>
    </citation>
    <scope>NUCLEOTIDE SEQUENCE [LARGE SCALE GENOMIC DNA]</scope>
    <source>
        <strain evidence="1 2">DSM 18751</strain>
    </source>
</reference>
<dbReference type="RefSeq" id="WP_089097160.1">
    <property type="nucleotide sequence ID" value="NZ_NDYL01000001.1"/>
</dbReference>
<name>A0A226QSP0_9BACL</name>
<evidence type="ECO:0000313" key="1">
    <source>
        <dbReference type="EMBL" id="OXB94707.1"/>
    </source>
</evidence>
<protein>
    <submittedName>
        <fullName evidence="1">Uncharacterized protein</fullName>
    </submittedName>
</protein>
<gene>
    <name evidence="1" type="ORF">B9L23_07525</name>
</gene>
<keyword evidence="2" id="KW-1185">Reference proteome</keyword>
<comment type="caution">
    <text evidence="1">The sequence shown here is derived from an EMBL/GenBank/DDBJ whole genome shotgun (WGS) entry which is preliminary data.</text>
</comment>
<dbReference type="EMBL" id="NDYL01000001">
    <property type="protein sequence ID" value="OXB94707.1"/>
    <property type="molecule type" value="Genomic_DNA"/>
</dbReference>
<sequence>MVRRNQSAWTGMNFHQIMMQQAMQQANSPVYCRYCGQDIKQPGRNSTQTDSGRWYDDWELRYNAHHKCHAAHLAQQRGY</sequence>
<organism evidence="1 2">
    <name type="scientific">Parageobacillus galactosidasius</name>
    <dbReference type="NCBI Taxonomy" id="883812"/>
    <lineage>
        <taxon>Bacteria</taxon>
        <taxon>Bacillati</taxon>
        <taxon>Bacillota</taxon>
        <taxon>Bacilli</taxon>
        <taxon>Bacillales</taxon>
        <taxon>Anoxybacillaceae</taxon>
        <taxon>Parageobacillus</taxon>
    </lineage>
</organism>
<dbReference type="Proteomes" id="UP000198394">
    <property type="component" value="Unassembled WGS sequence"/>
</dbReference>
<dbReference type="AlphaFoldDB" id="A0A226QSP0"/>
<proteinExistence type="predicted"/>
<accession>A0A226QSP0</accession>
<evidence type="ECO:0000313" key="2">
    <source>
        <dbReference type="Proteomes" id="UP000198394"/>
    </source>
</evidence>